<comment type="caution">
    <text evidence="1">The sequence shown here is derived from an EMBL/GenBank/DDBJ whole genome shotgun (WGS) entry which is preliminary data.</text>
</comment>
<proteinExistence type="predicted"/>
<gene>
    <name evidence="1" type="ORF">P7K49_038528</name>
</gene>
<dbReference type="Proteomes" id="UP001266305">
    <property type="component" value="Unassembled WGS sequence"/>
</dbReference>
<name>A0ABQ9TEX4_SAGOE</name>
<evidence type="ECO:0000313" key="2">
    <source>
        <dbReference type="Proteomes" id="UP001266305"/>
    </source>
</evidence>
<keyword evidence="2" id="KW-1185">Reference proteome</keyword>
<organism evidence="1 2">
    <name type="scientific">Saguinus oedipus</name>
    <name type="common">Cotton-top tamarin</name>
    <name type="synonym">Oedipomidas oedipus</name>
    <dbReference type="NCBI Taxonomy" id="9490"/>
    <lineage>
        <taxon>Eukaryota</taxon>
        <taxon>Metazoa</taxon>
        <taxon>Chordata</taxon>
        <taxon>Craniata</taxon>
        <taxon>Vertebrata</taxon>
        <taxon>Euteleostomi</taxon>
        <taxon>Mammalia</taxon>
        <taxon>Eutheria</taxon>
        <taxon>Euarchontoglires</taxon>
        <taxon>Primates</taxon>
        <taxon>Haplorrhini</taxon>
        <taxon>Platyrrhini</taxon>
        <taxon>Cebidae</taxon>
        <taxon>Callitrichinae</taxon>
        <taxon>Saguinus</taxon>
    </lineage>
</organism>
<evidence type="ECO:0000313" key="1">
    <source>
        <dbReference type="EMBL" id="KAK2083292.1"/>
    </source>
</evidence>
<dbReference type="EMBL" id="JASSZA010000023">
    <property type="protein sequence ID" value="KAK2083292.1"/>
    <property type="molecule type" value="Genomic_DNA"/>
</dbReference>
<accession>A0ABQ9TEX4</accession>
<protein>
    <submittedName>
        <fullName evidence="1">Uncharacterized protein</fullName>
    </submittedName>
</protein>
<reference evidence="1 2" key="1">
    <citation type="submission" date="2023-05" db="EMBL/GenBank/DDBJ databases">
        <title>B98-5 Cell Line De Novo Hybrid Assembly: An Optical Mapping Approach.</title>
        <authorList>
            <person name="Kananen K."/>
            <person name="Auerbach J.A."/>
            <person name="Kautto E."/>
            <person name="Blachly J.S."/>
        </authorList>
    </citation>
    <scope>NUCLEOTIDE SEQUENCE [LARGE SCALE GENOMIC DNA]</scope>
    <source>
        <strain evidence="1">B95-8</strain>
        <tissue evidence="1">Cell line</tissue>
    </source>
</reference>
<sequence length="91" mass="10115">MFPTILSRLYDAILPPPPLKIYLNGSYKLGDLCLLGKHKAAIEVYNEAAKLNKKDWHRKSYCSNAGRKPYTVFGGQDHGVASTTNSHHTGQ</sequence>